<evidence type="ECO:0000313" key="2">
    <source>
        <dbReference type="Proteomes" id="UP001500212"/>
    </source>
</evidence>
<sequence length="53" mass="5899">MTPGPPTGENHQVWRVLSFQDVLAAHADCDHPIKPLVALPDLEDFPGVRLRLQ</sequence>
<organism evidence="1 2">
    <name type="scientific">Actinoallomurus liliacearum</name>
    <dbReference type="NCBI Taxonomy" id="1080073"/>
    <lineage>
        <taxon>Bacteria</taxon>
        <taxon>Bacillati</taxon>
        <taxon>Actinomycetota</taxon>
        <taxon>Actinomycetes</taxon>
        <taxon>Streptosporangiales</taxon>
        <taxon>Thermomonosporaceae</taxon>
        <taxon>Actinoallomurus</taxon>
    </lineage>
</organism>
<name>A0ABP8TKL5_9ACTN</name>
<evidence type="ECO:0000313" key="1">
    <source>
        <dbReference type="EMBL" id="GAA4607698.1"/>
    </source>
</evidence>
<gene>
    <name evidence="1" type="ORF">GCM10023195_29500</name>
</gene>
<protein>
    <submittedName>
        <fullName evidence="1">Uncharacterized protein</fullName>
    </submittedName>
</protein>
<dbReference type="RefSeq" id="WP_345353857.1">
    <property type="nucleotide sequence ID" value="NZ_BAABHJ010000006.1"/>
</dbReference>
<proteinExistence type="predicted"/>
<accession>A0ABP8TKL5</accession>
<comment type="caution">
    <text evidence="1">The sequence shown here is derived from an EMBL/GenBank/DDBJ whole genome shotgun (WGS) entry which is preliminary data.</text>
</comment>
<keyword evidence="2" id="KW-1185">Reference proteome</keyword>
<reference evidence="2" key="1">
    <citation type="journal article" date="2019" name="Int. J. Syst. Evol. Microbiol.">
        <title>The Global Catalogue of Microorganisms (GCM) 10K type strain sequencing project: providing services to taxonomists for standard genome sequencing and annotation.</title>
        <authorList>
            <consortium name="The Broad Institute Genomics Platform"/>
            <consortium name="The Broad Institute Genome Sequencing Center for Infectious Disease"/>
            <person name="Wu L."/>
            <person name="Ma J."/>
        </authorList>
    </citation>
    <scope>NUCLEOTIDE SEQUENCE [LARGE SCALE GENOMIC DNA]</scope>
    <source>
        <strain evidence="2">JCM 17938</strain>
    </source>
</reference>
<dbReference type="Proteomes" id="UP001500212">
    <property type="component" value="Unassembled WGS sequence"/>
</dbReference>
<dbReference type="EMBL" id="BAABHJ010000006">
    <property type="protein sequence ID" value="GAA4607698.1"/>
    <property type="molecule type" value="Genomic_DNA"/>
</dbReference>